<dbReference type="Proteomes" id="UP000054630">
    <property type="component" value="Unassembled WGS sequence"/>
</dbReference>
<accession>A0A0V0RC71</accession>
<protein>
    <submittedName>
        <fullName evidence="1">Uncharacterized protein</fullName>
    </submittedName>
</protein>
<dbReference type="EMBL" id="JYDL01000872">
    <property type="protein sequence ID" value="KRX12067.1"/>
    <property type="molecule type" value="Genomic_DNA"/>
</dbReference>
<organism evidence="1 2">
    <name type="scientific">Trichinella nelsoni</name>
    <dbReference type="NCBI Taxonomy" id="6336"/>
    <lineage>
        <taxon>Eukaryota</taxon>
        <taxon>Metazoa</taxon>
        <taxon>Ecdysozoa</taxon>
        <taxon>Nematoda</taxon>
        <taxon>Enoplea</taxon>
        <taxon>Dorylaimia</taxon>
        <taxon>Trichinellida</taxon>
        <taxon>Trichinellidae</taxon>
        <taxon>Trichinella</taxon>
    </lineage>
</organism>
<gene>
    <name evidence="1" type="ORF">T07_10138</name>
</gene>
<comment type="caution">
    <text evidence="1">The sequence shown here is derived from an EMBL/GenBank/DDBJ whole genome shotgun (WGS) entry which is preliminary data.</text>
</comment>
<sequence length="33" mass="3757">MTNKAKAESKSNILGIIEIRNDHRGRNFSLLDD</sequence>
<evidence type="ECO:0000313" key="1">
    <source>
        <dbReference type="EMBL" id="KRX12067.1"/>
    </source>
</evidence>
<evidence type="ECO:0000313" key="2">
    <source>
        <dbReference type="Proteomes" id="UP000054630"/>
    </source>
</evidence>
<keyword evidence="2" id="KW-1185">Reference proteome</keyword>
<proteinExistence type="predicted"/>
<dbReference type="OrthoDB" id="10407225at2759"/>
<name>A0A0V0RC71_9BILA</name>
<reference evidence="1 2" key="1">
    <citation type="submission" date="2015-01" db="EMBL/GenBank/DDBJ databases">
        <title>Evolution of Trichinella species and genotypes.</title>
        <authorList>
            <person name="Korhonen P.K."/>
            <person name="Edoardo P."/>
            <person name="Giuseppe L.R."/>
            <person name="Gasser R.B."/>
        </authorList>
    </citation>
    <scope>NUCLEOTIDE SEQUENCE [LARGE SCALE GENOMIC DNA]</scope>
    <source>
        <strain evidence="1">ISS37</strain>
    </source>
</reference>
<dbReference type="AlphaFoldDB" id="A0A0V0RC71"/>